<name>A0A392VHL5_9FABA</name>
<keyword evidence="2" id="KW-1185">Reference proteome</keyword>
<sequence length="51" mass="5829">MVKNWTEEDYVLPVNRSLLPWVVEKIEGVLSKYSDDDLVSNLFVDLGPSCD</sequence>
<organism evidence="1 2">
    <name type="scientific">Trifolium medium</name>
    <dbReference type="NCBI Taxonomy" id="97028"/>
    <lineage>
        <taxon>Eukaryota</taxon>
        <taxon>Viridiplantae</taxon>
        <taxon>Streptophyta</taxon>
        <taxon>Embryophyta</taxon>
        <taxon>Tracheophyta</taxon>
        <taxon>Spermatophyta</taxon>
        <taxon>Magnoliopsida</taxon>
        <taxon>eudicotyledons</taxon>
        <taxon>Gunneridae</taxon>
        <taxon>Pentapetalae</taxon>
        <taxon>rosids</taxon>
        <taxon>fabids</taxon>
        <taxon>Fabales</taxon>
        <taxon>Fabaceae</taxon>
        <taxon>Papilionoideae</taxon>
        <taxon>50 kb inversion clade</taxon>
        <taxon>NPAAA clade</taxon>
        <taxon>Hologalegina</taxon>
        <taxon>IRL clade</taxon>
        <taxon>Trifolieae</taxon>
        <taxon>Trifolium</taxon>
    </lineage>
</organism>
<feature type="non-terminal residue" evidence="1">
    <location>
        <position position="51"/>
    </location>
</feature>
<evidence type="ECO:0000313" key="1">
    <source>
        <dbReference type="EMBL" id="MCI86451.1"/>
    </source>
</evidence>
<evidence type="ECO:0000313" key="2">
    <source>
        <dbReference type="Proteomes" id="UP000265520"/>
    </source>
</evidence>
<dbReference type="AlphaFoldDB" id="A0A392VHL5"/>
<comment type="caution">
    <text evidence="1">The sequence shown here is derived from an EMBL/GenBank/DDBJ whole genome shotgun (WGS) entry which is preliminary data.</text>
</comment>
<proteinExistence type="predicted"/>
<protein>
    <submittedName>
        <fullName evidence="1">Uncharacterized protein</fullName>
    </submittedName>
</protein>
<dbReference type="EMBL" id="LXQA011141031">
    <property type="protein sequence ID" value="MCI86451.1"/>
    <property type="molecule type" value="Genomic_DNA"/>
</dbReference>
<dbReference type="Proteomes" id="UP000265520">
    <property type="component" value="Unassembled WGS sequence"/>
</dbReference>
<reference evidence="1 2" key="1">
    <citation type="journal article" date="2018" name="Front. Plant Sci.">
        <title>Red Clover (Trifolium pratense) and Zigzag Clover (T. medium) - A Picture of Genomic Similarities and Differences.</title>
        <authorList>
            <person name="Dluhosova J."/>
            <person name="Istvanek J."/>
            <person name="Nedelnik J."/>
            <person name="Repkova J."/>
        </authorList>
    </citation>
    <scope>NUCLEOTIDE SEQUENCE [LARGE SCALE GENOMIC DNA]</scope>
    <source>
        <strain evidence="2">cv. 10/8</strain>
        <tissue evidence="1">Leaf</tissue>
    </source>
</reference>
<accession>A0A392VHL5</accession>